<sequence>MNFNELALARYSLRKFDPRPIEEEKLRLLLQAAQSAPTAHNNQPQYLLVCKSPDALARVDRCTTMHFGAPVVLVVCYDPAAAWVRTGIDGKNHGEIDAAIATAQIMLQAADLGLGSTYVGVFDPEKLALALPELAGRTPIALLPVGYPAPDAHPSKLHTQRKPLEEFYTEL</sequence>
<evidence type="ECO:0000256" key="5">
    <source>
        <dbReference type="ARBA" id="ARBA00023002"/>
    </source>
</evidence>
<keyword evidence="4" id="KW-0288">FMN</keyword>
<dbReference type="PANTHER" id="PTHR43673">
    <property type="entry name" value="NAD(P)H NITROREDUCTASE YDGI-RELATED"/>
    <property type="match status" value="1"/>
</dbReference>
<dbReference type="GO" id="GO:0016491">
    <property type="term" value="F:oxidoreductase activity"/>
    <property type="evidence" value="ECO:0007669"/>
    <property type="project" value="UniProtKB-KW"/>
</dbReference>
<accession>A0A810PUV1</accession>
<dbReference type="Pfam" id="PF00881">
    <property type="entry name" value="Nitroreductase"/>
    <property type="match status" value="2"/>
</dbReference>
<dbReference type="SUPFAM" id="SSF55469">
    <property type="entry name" value="FMN-dependent nitroreductase-like"/>
    <property type="match status" value="1"/>
</dbReference>
<dbReference type="Proteomes" id="UP000681343">
    <property type="component" value="Plasmid pMM35_01"/>
</dbReference>
<feature type="domain" description="Nitroreductase" evidence="6">
    <location>
        <begin position="9"/>
        <end position="59"/>
    </location>
</feature>
<organism evidence="7 8">
    <name type="scientific">Vescimonas fastidiosa</name>
    <dbReference type="NCBI Taxonomy" id="2714353"/>
    <lineage>
        <taxon>Bacteria</taxon>
        <taxon>Bacillati</taxon>
        <taxon>Bacillota</taxon>
        <taxon>Clostridia</taxon>
        <taxon>Eubacteriales</taxon>
        <taxon>Oscillospiraceae</taxon>
        <taxon>Vescimonas</taxon>
    </lineage>
</organism>
<dbReference type="InterPro" id="IPR000415">
    <property type="entry name" value="Nitroreductase-like"/>
</dbReference>
<dbReference type="PANTHER" id="PTHR43673:SF2">
    <property type="entry name" value="NITROREDUCTASE"/>
    <property type="match status" value="1"/>
</dbReference>
<reference evidence="7" key="1">
    <citation type="submission" date="2020-09" db="EMBL/GenBank/DDBJ databases">
        <title>New species isolated from human feces.</title>
        <authorList>
            <person name="Kitahara M."/>
            <person name="Shigeno Y."/>
            <person name="Shime M."/>
            <person name="Matsumoto Y."/>
            <person name="Nakamura S."/>
            <person name="Motooka D."/>
            <person name="Fukuoka S."/>
            <person name="Nishikawa H."/>
            <person name="Benno Y."/>
        </authorList>
    </citation>
    <scope>NUCLEOTIDE SEQUENCE</scope>
    <source>
        <strain evidence="7">MM35</strain>
        <plasmid evidence="7">pMM35_01</plasmid>
    </source>
</reference>
<dbReference type="InterPro" id="IPR029479">
    <property type="entry name" value="Nitroreductase"/>
</dbReference>
<evidence type="ECO:0000259" key="6">
    <source>
        <dbReference type="Pfam" id="PF00881"/>
    </source>
</evidence>
<geneLocation type="plasmid" evidence="7 8">
    <name>pMM35_01</name>
</geneLocation>
<dbReference type="RefSeq" id="WP_212821185.1">
    <property type="nucleotide sequence ID" value="NZ_AP023416.1"/>
</dbReference>
<dbReference type="KEGG" id="vfa:MM35RIKEN_17220"/>
<name>A0A810PUV1_9FIRM</name>
<evidence type="ECO:0000313" key="7">
    <source>
        <dbReference type="EMBL" id="BCK79530.1"/>
    </source>
</evidence>
<proteinExistence type="inferred from homology"/>
<dbReference type="CDD" id="cd20609">
    <property type="entry name" value="nitroreductase"/>
    <property type="match status" value="1"/>
</dbReference>
<evidence type="ECO:0000256" key="2">
    <source>
        <dbReference type="ARBA" id="ARBA00007118"/>
    </source>
</evidence>
<evidence type="ECO:0000256" key="4">
    <source>
        <dbReference type="ARBA" id="ARBA00022643"/>
    </source>
</evidence>
<dbReference type="EMBL" id="AP023416">
    <property type="protein sequence ID" value="BCK79530.1"/>
    <property type="molecule type" value="Genomic_DNA"/>
</dbReference>
<keyword evidence="5" id="KW-0560">Oxidoreductase</keyword>
<dbReference type="Gene3D" id="3.40.109.10">
    <property type="entry name" value="NADH Oxidase"/>
    <property type="match status" value="1"/>
</dbReference>
<evidence type="ECO:0000313" key="8">
    <source>
        <dbReference type="Proteomes" id="UP000681343"/>
    </source>
</evidence>
<feature type="domain" description="Nitroreductase" evidence="6">
    <location>
        <begin position="66"/>
        <end position="147"/>
    </location>
</feature>
<comment type="cofactor">
    <cofactor evidence="1">
        <name>FMN</name>
        <dbReference type="ChEBI" id="CHEBI:58210"/>
    </cofactor>
</comment>
<evidence type="ECO:0000256" key="1">
    <source>
        <dbReference type="ARBA" id="ARBA00001917"/>
    </source>
</evidence>
<comment type="similarity">
    <text evidence="2">Belongs to the nitroreductase family.</text>
</comment>
<protein>
    <submittedName>
        <fullName evidence="7">Nitroreductase</fullName>
    </submittedName>
</protein>
<gene>
    <name evidence="7" type="ORF">MM35RIKEN_17220</name>
</gene>
<dbReference type="AlphaFoldDB" id="A0A810PUV1"/>
<keyword evidence="8" id="KW-1185">Reference proteome</keyword>
<keyword evidence="7" id="KW-0614">Plasmid</keyword>
<keyword evidence="3" id="KW-0285">Flavoprotein</keyword>
<evidence type="ECO:0000256" key="3">
    <source>
        <dbReference type="ARBA" id="ARBA00022630"/>
    </source>
</evidence>